<proteinExistence type="predicted"/>
<dbReference type="InterPro" id="IPR000182">
    <property type="entry name" value="GNAT_dom"/>
</dbReference>
<reference evidence="2 3" key="1">
    <citation type="submission" date="2024-09" db="EMBL/GenBank/DDBJ databases">
        <authorList>
            <person name="Sun Q."/>
            <person name="Mori K."/>
        </authorList>
    </citation>
    <scope>NUCLEOTIDE SEQUENCE [LARGE SCALE GENOMIC DNA]</scope>
    <source>
        <strain evidence="2 3">JCM 9626</strain>
    </source>
</reference>
<name>A0ABV5K957_9ACTN</name>
<comment type="caution">
    <text evidence="2">The sequence shown here is derived from an EMBL/GenBank/DDBJ whole genome shotgun (WGS) entry which is preliminary data.</text>
</comment>
<dbReference type="SUPFAM" id="SSF55729">
    <property type="entry name" value="Acyl-CoA N-acyltransferases (Nat)"/>
    <property type="match status" value="1"/>
</dbReference>
<dbReference type="EMBL" id="JBHMDG010000011">
    <property type="protein sequence ID" value="MFB9313274.1"/>
    <property type="molecule type" value="Genomic_DNA"/>
</dbReference>
<dbReference type="InterPro" id="IPR016181">
    <property type="entry name" value="Acyl_CoA_acyltransferase"/>
</dbReference>
<dbReference type="Proteomes" id="UP001589750">
    <property type="component" value="Unassembled WGS sequence"/>
</dbReference>
<feature type="domain" description="N-acetyltransferase" evidence="1">
    <location>
        <begin position="110"/>
        <end position="241"/>
    </location>
</feature>
<evidence type="ECO:0000313" key="3">
    <source>
        <dbReference type="Proteomes" id="UP001589750"/>
    </source>
</evidence>
<evidence type="ECO:0000259" key="1">
    <source>
        <dbReference type="PROSITE" id="PS51186"/>
    </source>
</evidence>
<dbReference type="RefSeq" id="WP_211351279.1">
    <property type="nucleotide sequence ID" value="NZ_JBHMDG010000011.1"/>
</dbReference>
<dbReference type="PROSITE" id="PS51186">
    <property type="entry name" value="GNAT"/>
    <property type="match status" value="1"/>
</dbReference>
<organism evidence="2 3">
    <name type="scientific">Nocardioides plantarum</name>
    <dbReference type="NCBI Taxonomy" id="29299"/>
    <lineage>
        <taxon>Bacteria</taxon>
        <taxon>Bacillati</taxon>
        <taxon>Actinomycetota</taxon>
        <taxon>Actinomycetes</taxon>
        <taxon>Propionibacteriales</taxon>
        <taxon>Nocardioidaceae</taxon>
        <taxon>Nocardioides</taxon>
    </lineage>
</organism>
<protein>
    <submittedName>
        <fullName evidence="2">GNAT family N-acetyltransferase</fullName>
    </submittedName>
</protein>
<accession>A0ABV5K957</accession>
<evidence type="ECO:0000313" key="2">
    <source>
        <dbReference type="EMBL" id="MFB9313274.1"/>
    </source>
</evidence>
<dbReference type="Gene3D" id="3.40.630.30">
    <property type="match status" value="1"/>
</dbReference>
<sequence>MFSPAVLTHWVPATADVHGDPHDDRLRVVVDDTLPDNRSVMLLELVTGGGCLSLTPQRATQSGLVAGALVDPDDVRRALGAAGVALHDPDHLLYLPLEEQAVLLDESPPSGTRQLDAGDEGDGAAFAGFTAAAPPADLDEAFVELDHWLVVGTFVDDRLVSVASAYPWAGTTLADVGVLTLPDHQGRGLARRTVRALSGRALAAGHEPQYRCQLDNAPSVALARAAGFAPLATWQVVDVDD</sequence>
<keyword evidence="3" id="KW-1185">Reference proteome</keyword>
<dbReference type="Pfam" id="PF00583">
    <property type="entry name" value="Acetyltransf_1"/>
    <property type="match status" value="1"/>
</dbReference>
<gene>
    <name evidence="2" type="ORF">ACFFRI_09485</name>
</gene>